<feature type="domain" description="DUF7054" evidence="1">
    <location>
        <begin position="5"/>
        <end position="87"/>
    </location>
</feature>
<dbReference type="PANTHER" id="PTHR33270:SF5">
    <property type="entry name" value="GB|AAC00605.1"/>
    <property type="match status" value="1"/>
</dbReference>
<dbReference type="Gramene" id="ESQ47291">
    <property type="protein sequence ID" value="ESQ47291"/>
    <property type="gene ID" value="EUTSA_v10027994mg"/>
</dbReference>
<dbReference type="Proteomes" id="UP000030689">
    <property type="component" value="Unassembled WGS sequence"/>
</dbReference>
<evidence type="ECO:0000313" key="2">
    <source>
        <dbReference type="EMBL" id="ESQ47291.1"/>
    </source>
</evidence>
<dbReference type="PANTHER" id="PTHR33270">
    <property type="entry name" value="BNAC05G50380D PROTEIN"/>
    <property type="match status" value="1"/>
</dbReference>
<reference evidence="2 3" key="1">
    <citation type="journal article" date="2013" name="Front. Plant Sci.">
        <title>The Reference Genome of the Halophytic Plant Eutrema salsugineum.</title>
        <authorList>
            <person name="Yang R."/>
            <person name="Jarvis D.E."/>
            <person name="Chen H."/>
            <person name="Beilstein M.A."/>
            <person name="Grimwood J."/>
            <person name="Jenkins J."/>
            <person name="Shu S."/>
            <person name="Prochnik S."/>
            <person name="Xin M."/>
            <person name="Ma C."/>
            <person name="Schmutz J."/>
            <person name="Wing R.A."/>
            <person name="Mitchell-Olds T."/>
            <person name="Schumaker K.S."/>
            <person name="Wang X."/>
        </authorList>
    </citation>
    <scope>NUCLEOTIDE SEQUENCE [LARGE SCALE GENOMIC DNA]</scope>
</reference>
<dbReference type="KEGG" id="eus:EUTSA_v10027994mg"/>
<keyword evidence="3" id="KW-1185">Reference proteome</keyword>
<dbReference type="Pfam" id="PF23156">
    <property type="entry name" value="DUF7054"/>
    <property type="match status" value="1"/>
</dbReference>
<sequence length="121" mass="13734">MKEQKKKLLVNVKVLGSVGPIRFLANEDDKVSSVINTALKTYARQGRIPVLGFDVDNFIFYSINGGFNTLNPHEKIGSMDVTNFLLCKKERRPMEKVQGRRESKARAGHGWKSRLLRFLLG</sequence>
<dbReference type="InterPro" id="IPR040358">
    <property type="entry name" value="At4g22758-like"/>
</dbReference>
<dbReference type="AlphaFoldDB" id="V4NLJ5"/>
<name>V4NLJ5_EUTSA</name>
<protein>
    <recommendedName>
        <fullName evidence="1">DUF7054 domain-containing protein</fullName>
    </recommendedName>
</protein>
<evidence type="ECO:0000259" key="1">
    <source>
        <dbReference type="Pfam" id="PF23156"/>
    </source>
</evidence>
<accession>V4NLJ5</accession>
<dbReference type="OMA" id="KAWIGHG"/>
<gene>
    <name evidence="2" type="ORF">EUTSA_v10027994mg</name>
</gene>
<proteinExistence type="predicted"/>
<dbReference type="OrthoDB" id="1919859at2759"/>
<organism evidence="2 3">
    <name type="scientific">Eutrema salsugineum</name>
    <name type="common">Saltwater cress</name>
    <name type="synonym">Sisymbrium salsugineum</name>
    <dbReference type="NCBI Taxonomy" id="72664"/>
    <lineage>
        <taxon>Eukaryota</taxon>
        <taxon>Viridiplantae</taxon>
        <taxon>Streptophyta</taxon>
        <taxon>Embryophyta</taxon>
        <taxon>Tracheophyta</taxon>
        <taxon>Spermatophyta</taxon>
        <taxon>Magnoliopsida</taxon>
        <taxon>eudicotyledons</taxon>
        <taxon>Gunneridae</taxon>
        <taxon>Pentapetalae</taxon>
        <taxon>rosids</taxon>
        <taxon>malvids</taxon>
        <taxon>Brassicales</taxon>
        <taxon>Brassicaceae</taxon>
        <taxon>Eutremeae</taxon>
        <taxon>Eutrema</taxon>
    </lineage>
</organism>
<evidence type="ECO:0000313" key="3">
    <source>
        <dbReference type="Proteomes" id="UP000030689"/>
    </source>
</evidence>
<dbReference type="STRING" id="72664.V4NLJ5"/>
<dbReference type="eggNOG" id="KOG4197">
    <property type="taxonomic scope" value="Eukaryota"/>
</dbReference>
<dbReference type="InterPro" id="IPR055482">
    <property type="entry name" value="DUF7054"/>
</dbReference>
<dbReference type="EMBL" id="KI517416">
    <property type="protein sequence ID" value="ESQ47291.1"/>
    <property type="molecule type" value="Genomic_DNA"/>
</dbReference>